<organism evidence="2 3">
    <name type="scientific">Bradyrhizobium macuxiense</name>
    <dbReference type="NCBI Taxonomy" id="1755647"/>
    <lineage>
        <taxon>Bacteria</taxon>
        <taxon>Pseudomonadati</taxon>
        <taxon>Pseudomonadota</taxon>
        <taxon>Alphaproteobacteria</taxon>
        <taxon>Hyphomicrobiales</taxon>
        <taxon>Nitrobacteraceae</taxon>
        <taxon>Bradyrhizobium</taxon>
    </lineage>
</organism>
<dbReference type="AlphaFoldDB" id="A0A560LP96"/>
<name>A0A560LP96_9BRAD</name>
<sequence>MVPATAAKSAKYRRNRREWPIDGGTRSGPVAGRDMAPTHIPQSENICSQYDNNVGQEPKVGLSRAAQRIGFALWVIAYGAFARHPSLSVTGSH</sequence>
<feature type="region of interest" description="Disordered" evidence="1">
    <location>
        <begin position="1"/>
        <end position="39"/>
    </location>
</feature>
<keyword evidence="3" id="KW-1185">Reference proteome</keyword>
<protein>
    <submittedName>
        <fullName evidence="2">Uncharacterized protein</fullName>
    </submittedName>
</protein>
<dbReference type="EMBL" id="VITY01000007">
    <property type="protein sequence ID" value="TWB97049.1"/>
    <property type="molecule type" value="Genomic_DNA"/>
</dbReference>
<evidence type="ECO:0000313" key="3">
    <source>
        <dbReference type="Proteomes" id="UP000321304"/>
    </source>
</evidence>
<dbReference type="Proteomes" id="UP000321304">
    <property type="component" value="Unassembled WGS sequence"/>
</dbReference>
<evidence type="ECO:0000256" key="1">
    <source>
        <dbReference type="SAM" id="MobiDB-lite"/>
    </source>
</evidence>
<comment type="caution">
    <text evidence="2">The sequence shown here is derived from an EMBL/GenBank/DDBJ whole genome shotgun (WGS) entry which is preliminary data.</text>
</comment>
<reference evidence="2 3" key="1">
    <citation type="submission" date="2019-06" db="EMBL/GenBank/DDBJ databases">
        <title>Genomic Encyclopedia of Type Strains, Phase IV (KMG-V): Genome sequencing to study the core and pangenomes of soil and plant-associated prokaryotes.</title>
        <authorList>
            <person name="Whitman W."/>
        </authorList>
    </citation>
    <scope>NUCLEOTIDE SEQUENCE [LARGE SCALE GENOMIC DNA]</scope>
    <source>
        <strain evidence="2 3">BR 10355</strain>
    </source>
</reference>
<accession>A0A560LP96</accession>
<gene>
    <name evidence="2" type="ORF">FBZ93_107295</name>
</gene>
<proteinExistence type="predicted"/>
<evidence type="ECO:0000313" key="2">
    <source>
        <dbReference type="EMBL" id="TWB97049.1"/>
    </source>
</evidence>